<evidence type="ECO:0000313" key="2">
    <source>
        <dbReference type="Proteomes" id="UP000250079"/>
    </source>
</evidence>
<dbReference type="KEGG" id="gai:IMCC3135_16000"/>
<evidence type="ECO:0000313" key="1">
    <source>
        <dbReference type="EMBL" id="ASJ73282.1"/>
    </source>
</evidence>
<accession>A0A2Z2NP75</accession>
<organism evidence="1 2">
    <name type="scientific">Granulosicoccus antarcticus IMCC3135</name>
    <dbReference type="NCBI Taxonomy" id="1192854"/>
    <lineage>
        <taxon>Bacteria</taxon>
        <taxon>Pseudomonadati</taxon>
        <taxon>Pseudomonadota</taxon>
        <taxon>Gammaproteobacteria</taxon>
        <taxon>Chromatiales</taxon>
        <taxon>Granulosicoccaceae</taxon>
        <taxon>Granulosicoccus</taxon>
    </lineage>
</organism>
<keyword evidence="2" id="KW-1185">Reference proteome</keyword>
<dbReference type="AlphaFoldDB" id="A0A2Z2NP75"/>
<name>A0A2Z2NP75_9GAMM</name>
<protein>
    <submittedName>
        <fullName evidence="1">Uncharacterized protein</fullName>
    </submittedName>
</protein>
<dbReference type="RefSeq" id="WP_157736019.1">
    <property type="nucleotide sequence ID" value="NZ_CP018632.1"/>
</dbReference>
<proteinExistence type="predicted"/>
<dbReference type="Proteomes" id="UP000250079">
    <property type="component" value="Chromosome"/>
</dbReference>
<sequence length="54" mass="6016">MNKVCLIPGLIGSYTQSENLHRFSVAGWKELWGDSQNLFEEVFTGGGIGRLMEV</sequence>
<gene>
    <name evidence="1" type="ORF">IMCC3135_16000</name>
</gene>
<reference evidence="1 2" key="1">
    <citation type="submission" date="2016-12" db="EMBL/GenBank/DDBJ databases">
        <authorList>
            <person name="Song W.-J."/>
            <person name="Kurnit D.M."/>
        </authorList>
    </citation>
    <scope>NUCLEOTIDE SEQUENCE [LARGE SCALE GENOMIC DNA]</scope>
    <source>
        <strain evidence="1 2">IMCC3135</strain>
    </source>
</reference>
<dbReference type="EMBL" id="CP018632">
    <property type="protein sequence ID" value="ASJ73282.1"/>
    <property type="molecule type" value="Genomic_DNA"/>
</dbReference>